<protein>
    <submittedName>
        <fullName evidence="1">Uncharacterized protein</fullName>
    </submittedName>
</protein>
<proteinExistence type="predicted"/>
<evidence type="ECO:0000313" key="1">
    <source>
        <dbReference type="EMBL" id="AXQ62660.1"/>
    </source>
</evidence>
<keyword evidence="2" id="KW-1185">Reference proteome</keyword>
<gene>
    <name evidence="1" type="ORF">crAss001_17</name>
</gene>
<evidence type="ECO:0000313" key="2">
    <source>
        <dbReference type="Proteomes" id="UP000262320"/>
    </source>
</evidence>
<name>A0A385DT62_BPCA1</name>
<dbReference type="Proteomes" id="UP000262320">
    <property type="component" value="Segment"/>
</dbReference>
<reference evidence="1 2" key="1">
    <citation type="submission" date="2018-07" db="EMBL/GenBank/DDBJ databases">
        <title>PhiCrAss001, a member of the most abundant bacteriophage family in the human gut, infects Bacteroides.</title>
        <authorList>
            <person name="Shkoporov A.N."/>
            <person name="Khokhlova E.V."/>
            <person name="Fitzgerald C.B."/>
            <person name="Stockdale S.R."/>
            <person name="Draper L.A."/>
            <person name="Ross R.P."/>
            <person name="Hill C."/>
        </authorList>
    </citation>
    <scope>NUCLEOTIDE SEQUENCE [LARGE SCALE GENOMIC DNA]</scope>
    <source>
        <strain evidence="2">crAss001</strain>
    </source>
</reference>
<organism evidence="1 2">
    <name type="scientific">Bacteroides phage crAss001</name>
    <name type="common">Bacteroides phage PhiCrAss001</name>
    <dbReference type="NCBI Taxonomy" id="2301731"/>
    <lineage>
        <taxon>Viruses</taxon>
        <taxon>Duplodnaviria</taxon>
        <taxon>Heunggongvirae</taxon>
        <taxon>Uroviricota</taxon>
        <taxon>Caudoviricetes</taxon>
        <taxon>Crassvirales</taxon>
        <taxon>Steigviridae</taxon>
        <taxon>Asinivirinae</taxon>
        <taxon>Kehishuvirus</taxon>
        <taxon>Kehishuvirus primarius</taxon>
    </lineage>
</organism>
<organismHost>
    <name type="scientific">Bacteroides intestinalis</name>
    <dbReference type="NCBI Taxonomy" id="329854"/>
</organismHost>
<dbReference type="EMBL" id="MH675552">
    <property type="protein sequence ID" value="AXQ62660.1"/>
    <property type="molecule type" value="Genomic_DNA"/>
</dbReference>
<sequence>MEMNDIIEGLNVYYEGFPNRRKGYFVLHKIVDSNPVVKSQKTYRMQVWFVSKSEKIPAFGAQHSNRIVTDAEETKAISLLTTSITKSLLEYINTQDFKELCNDTNE</sequence>
<accession>A0A385DT62</accession>